<gene>
    <name evidence="1" type="ORF">BV22DRAFT_877533</name>
</gene>
<name>A0ACB8B1L5_9AGAM</name>
<dbReference type="EMBL" id="MU266692">
    <property type="protein sequence ID" value="KAH7919129.1"/>
    <property type="molecule type" value="Genomic_DNA"/>
</dbReference>
<reference evidence="1" key="1">
    <citation type="journal article" date="2021" name="New Phytol.">
        <title>Evolutionary innovations through gain and loss of genes in the ectomycorrhizal Boletales.</title>
        <authorList>
            <person name="Wu G."/>
            <person name="Miyauchi S."/>
            <person name="Morin E."/>
            <person name="Kuo A."/>
            <person name="Drula E."/>
            <person name="Varga T."/>
            <person name="Kohler A."/>
            <person name="Feng B."/>
            <person name="Cao Y."/>
            <person name="Lipzen A."/>
            <person name="Daum C."/>
            <person name="Hundley H."/>
            <person name="Pangilinan J."/>
            <person name="Johnson J."/>
            <person name="Barry K."/>
            <person name="LaButti K."/>
            <person name="Ng V."/>
            <person name="Ahrendt S."/>
            <person name="Min B."/>
            <person name="Choi I.G."/>
            <person name="Park H."/>
            <person name="Plett J.M."/>
            <person name="Magnuson J."/>
            <person name="Spatafora J.W."/>
            <person name="Nagy L.G."/>
            <person name="Henrissat B."/>
            <person name="Grigoriev I.V."/>
            <person name="Yang Z.L."/>
            <person name="Xu J."/>
            <person name="Martin F.M."/>
        </authorList>
    </citation>
    <scope>NUCLEOTIDE SEQUENCE</scope>
    <source>
        <strain evidence="1">KUC20120723A-06</strain>
    </source>
</reference>
<accession>A0ACB8B1L5</accession>
<sequence length="73" mass="8082">MLCEKYFECDQTNSAAWIEYAGLEIAPEDFPRAEAIFEPGVSRPSLSIPKISAMRILLAKCSKGAIRPCSWCA</sequence>
<keyword evidence="2" id="KW-1185">Reference proteome</keyword>
<evidence type="ECO:0000313" key="2">
    <source>
        <dbReference type="Proteomes" id="UP000790709"/>
    </source>
</evidence>
<dbReference type="Proteomes" id="UP000790709">
    <property type="component" value="Unassembled WGS sequence"/>
</dbReference>
<organism evidence="1 2">
    <name type="scientific">Leucogyrophana mollusca</name>
    <dbReference type="NCBI Taxonomy" id="85980"/>
    <lineage>
        <taxon>Eukaryota</taxon>
        <taxon>Fungi</taxon>
        <taxon>Dikarya</taxon>
        <taxon>Basidiomycota</taxon>
        <taxon>Agaricomycotina</taxon>
        <taxon>Agaricomycetes</taxon>
        <taxon>Agaricomycetidae</taxon>
        <taxon>Boletales</taxon>
        <taxon>Boletales incertae sedis</taxon>
        <taxon>Leucogyrophana</taxon>
    </lineage>
</organism>
<evidence type="ECO:0000313" key="1">
    <source>
        <dbReference type="EMBL" id="KAH7919129.1"/>
    </source>
</evidence>
<protein>
    <submittedName>
        <fullName evidence="1">Uncharacterized protein</fullName>
    </submittedName>
</protein>
<proteinExistence type="predicted"/>
<comment type="caution">
    <text evidence="1">The sequence shown here is derived from an EMBL/GenBank/DDBJ whole genome shotgun (WGS) entry which is preliminary data.</text>
</comment>